<dbReference type="GO" id="GO:0015074">
    <property type="term" value="P:DNA integration"/>
    <property type="evidence" value="ECO:0007669"/>
    <property type="project" value="UniProtKB-KW"/>
</dbReference>
<name>A0A2X2BYD4_PSELU</name>
<evidence type="ECO:0000313" key="10">
    <source>
        <dbReference type="Proteomes" id="UP000250443"/>
    </source>
</evidence>
<dbReference type="GO" id="GO:0007059">
    <property type="term" value="P:chromosome segregation"/>
    <property type="evidence" value="ECO:0007669"/>
    <property type="project" value="UniProtKB-KW"/>
</dbReference>
<evidence type="ECO:0000256" key="4">
    <source>
        <dbReference type="ARBA" id="ARBA00023172"/>
    </source>
</evidence>
<gene>
    <name evidence="9" type="primary">xerC_1</name>
    <name evidence="8" type="ORF">I5Q09_19630</name>
    <name evidence="9" type="ORF">NCTC11842_00148</name>
</gene>
<dbReference type="PROSITE" id="PS51900">
    <property type="entry name" value="CB"/>
    <property type="match status" value="1"/>
</dbReference>
<evidence type="ECO:0000256" key="3">
    <source>
        <dbReference type="ARBA" id="ARBA00023125"/>
    </source>
</evidence>
<dbReference type="GO" id="GO:0003677">
    <property type="term" value="F:DNA binding"/>
    <property type="evidence" value="ECO:0007669"/>
    <property type="project" value="UniProtKB-UniRule"/>
</dbReference>
<feature type="domain" description="Tyr recombinase" evidence="6">
    <location>
        <begin position="132"/>
        <end position="320"/>
    </location>
</feature>
<dbReference type="GO" id="GO:0006310">
    <property type="term" value="P:DNA recombination"/>
    <property type="evidence" value="ECO:0007669"/>
    <property type="project" value="UniProtKB-KW"/>
</dbReference>
<evidence type="ECO:0000256" key="5">
    <source>
        <dbReference type="PROSITE-ProRule" id="PRU01248"/>
    </source>
</evidence>
<dbReference type="InterPro" id="IPR013762">
    <property type="entry name" value="Integrase-like_cat_sf"/>
</dbReference>
<feature type="domain" description="Core-binding (CB)" evidence="7">
    <location>
        <begin position="20"/>
        <end position="108"/>
    </location>
</feature>
<dbReference type="InterPro" id="IPR050090">
    <property type="entry name" value="Tyrosine_recombinase_XerCD"/>
</dbReference>
<protein>
    <submittedName>
        <fullName evidence="9">Site-specific recombinase, phage integrase family</fullName>
    </submittedName>
    <submittedName>
        <fullName evidence="8">Tyrosine-type recombinase/integrase</fullName>
    </submittedName>
</protein>
<evidence type="ECO:0000313" key="9">
    <source>
        <dbReference type="EMBL" id="SPZ00003.1"/>
    </source>
</evidence>
<dbReference type="EMBL" id="JADTXM010000015">
    <property type="protein sequence ID" value="MBH3440897.1"/>
    <property type="molecule type" value="Genomic_DNA"/>
</dbReference>
<evidence type="ECO:0000259" key="7">
    <source>
        <dbReference type="PROSITE" id="PS51900"/>
    </source>
</evidence>
<organism evidence="9 10">
    <name type="scientific">Pseudomonas luteola</name>
    <dbReference type="NCBI Taxonomy" id="47886"/>
    <lineage>
        <taxon>Bacteria</taxon>
        <taxon>Pseudomonadati</taxon>
        <taxon>Pseudomonadota</taxon>
        <taxon>Gammaproteobacteria</taxon>
        <taxon>Pseudomonadales</taxon>
        <taxon>Pseudomonadaceae</taxon>
        <taxon>Pseudomonas</taxon>
    </lineage>
</organism>
<reference evidence="8 11" key="2">
    <citation type="submission" date="2020-11" db="EMBL/GenBank/DDBJ databases">
        <title>Enhanced detection system for hospital associated transmission using whole genome sequencing surveillance.</title>
        <authorList>
            <person name="Harrison L.H."/>
            <person name="Van Tyne D."/>
            <person name="Marsh J.W."/>
            <person name="Griffith M.P."/>
            <person name="Snyder D.J."/>
            <person name="Cooper V.S."/>
            <person name="Mustapha M."/>
        </authorList>
    </citation>
    <scope>NUCLEOTIDE SEQUENCE [LARGE SCALE GENOMIC DNA]</scope>
    <source>
        <strain evidence="8 11">PSB00013</strain>
    </source>
</reference>
<dbReference type="AlphaFoldDB" id="A0A2X2BYD4"/>
<dbReference type="InterPro" id="IPR002104">
    <property type="entry name" value="Integrase_catalytic"/>
</dbReference>
<evidence type="ECO:0000256" key="2">
    <source>
        <dbReference type="ARBA" id="ARBA00022908"/>
    </source>
</evidence>
<evidence type="ECO:0000256" key="1">
    <source>
        <dbReference type="ARBA" id="ARBA00022829"/>
    </source>
</evidence>
<dbReference type="CDD" id="cd00397">
    <property type="entry name" value="DNA_BRE_C"/>
    <property type="match status" value="1"/>
</dbReference>
<dbReference type="RefSeq" id="WP_010799643.1">
    <property type="nucleotide sequence ID" value="NZ_JAAMQY010000010.1"/>
</dbReference>
<accession>A0A2X2BYD4</accession>
<sequence>MHELAPALAGSSVSRTVTPPTQAEVAKALRSFYSGFNPNSRVTIKYALSRCAEDLGFLSVSGDLAEVPWHALTPESLHHLIDHWRGNLSVRTIRLYLFAVRGVARACYMNGLMGANTYALIREVKMPRGINKVGRGRSVELQYREALIENCMQDERIQGIRDAALIAMFFGTGVRRAEAASVLDEDINLEEGEMAVRVKGGDSVMKYLAAWSLPYLAQWRQVRRRNGLFRGSFFCGIGKNGKLSGKALTGRGVFYLLEQRSIMAGLPFLVRPHDARRTLGTEILAEHGELVAQRVLGHASLTTTRIYDKRSDSLIKDIFKAKS</sequence>
<proteinExistence type="predicted"/>
<dbReference type="PANTHER" id="PTHR30349:SF81">
    <property type="entry name" value="TYROSINE RECOMBINASE XERC"/>
    <property type="match status" value="1"/>
</dbReference>
<reference evidence="9 10" key="1">
    <citation type="submission" date="2018-06" db="EMBL/GenBank/DDBJ databases">
        <authorList>
            <consortium name="Pathogen Informatics"/>
            <person name="Doyle S."/>
        </authorList>
    </citation>
    <scope>NUCLEOTIDE SEQUENCE [LARGE SCALE GENOMIC DNA]</scope>
    <source>
        <strain evidence="9 10">NCTC11842</strain>
    </source>
</reference>
<dbReference type="PROSITE" id="PS51898">
    <property type="entry name" value="TYR_RECOMBINASE"/>
    <property type="match status" value="1"/>
</dbReference>
<dbReference type="InterPro" id="IPR044068">
    <property type="entry name" value="CB"/>
</dbReference>
<keyword evidence="4" id="KW-0233">DNA recombination</keyword>
<evidence type="ECO:0000313" key="8">
    <source>
        <dbReference type="EMBL" id="MBH3440897.1"/>
    </source>
</evidence>
<dbReference type="Proteomes" id="UP000638986">
    <property type="component" value="Unassembled WGS sequence"/>
</dbReference>
<dbReference type="InterPro" id="IPR011010">
    <property type="entry name" value="DNA_brk_join_enz"/>
</dbReference>
<evidence type="ECO:0000259" key="6">
    <source>
        <dbReference type="PROSITE" id="PS51898"/>
    </source>
</evidence>
<evidence type="ECO:0000313" key="11">
    <source>
        <dbReference type="Proteomes" id="UP000638986"/>
    </source>
</evidence>
<dbReference type="SUPFAM" id="SSF56349">
    <property type="entry name" value="DNA breaking-rejoining enzymes"/>
    <property type="match status" value="1"/>
</dbReference>
<dbReference type="Gene3D" id="1.10.443.10">
    <property type="entry name" value="Intergrase catalytic core"/>
    <property type="match status" value="1"/>
</dbReference>
<dbReference type="Pfam" id="PF00589">
    <property type="entry name" value="Phage_integrase"/>
    <property type="match status" value="1"/>
</dbReference>
<dbReference type="Proteomes" id="UP000250443">
    <property type="component" value="Unassembled WGS sequence"/>
</dbReference>
<dbReference type="EMBL" id="UAUF01000002">
    <property type="protein sequence ID" value="SPZ00003.1"/>
    <property type="molecule type" value="Genomic_DNA"/>
</dbReference>
<keyword evidence="1" id="KW-0159">Chromosome partition</keyword>
<keyword evidence="2" id="KW-0229">DNA integration</keyword>
<keyword evidence="3 5" id="KW-0238">DNA-binding</keyword>
<dbReference type="PANTHER" id="PTHR30349">
    <property type="entry name" value="PHAGE INTEGRASE-RELATED"/>
    <property type="match status" value="1"/>
</dbReference>